<dbReference type="AlphaFoldDB" id="G9WR66"/>
<dbReference type="RefSeq" id="WP_009537335.1">
    <property type="nucleotide sequence ID" value="NZ_JH414506.1"/>
</dbReference>
<dbReference type="SUPFAM" id="SSF48208">
    <property type="entry name" value="Six-hairpin glycosidases"/>
    <property type="match status" value="1"/>
</dbReference>
<evidence type="ECO:0000256" key="2">
    <source>
        <dbReference type="ARBA" id="ARBA00022676"/>
    </source>
</evidence>
<feature type="binding site" evidence="5">
    <location>
        <begin position="609"/>
        <end position="610"/>
    </location>
    <ligand>
        <name>substrate</name>
    </ligand>
</feature>
<feature type="domain" description="Glycoside hydrolase family 65 C-terminal" evidence="7">
    <location>
        <begin position="710"/>
        <end position="753"/>
    </location>
</feature>
<feature type="active site" description="Proton donor" evidence="4">
    <location>
        <position position="496"/>
    </location>
</feature>
<comment type="caution">
    <text evidence="9">The sequence shown here is derived from an EMBL/GenBank/DDBJ whole genome shotgun (WGS) entry which is preliminary data.</text>
</comment>
<dbReference type="InterPro" id="IPR011013">
    <property type="entry name" value="Gal_mutarotase_sf_dom"/>
</dbReference>
<dbReference type="EMBL" id="AFZD01000002">
    <property type="protein sequence ID" value="EHL14402.1"/>
    <property type="molecule type" value="Genomic_DNA"/>
</dbReference>
<evidence type="ECO:0000256" key="3">
    <source>
        <dbReference type="ARBA" id="ARBA00022679"/>
    </source>
</evidence>
<dbReference type="InterPro" id="IPR005196">
    <property type="entry name" value="Glyco_hydro_65_N"/>
</dbReference>
<evidence type="ECO:0000256" key="1">
    <source>
        <dbReference type="ARBA" id="ARBA00006768"/>
    </source>
</evidence>
<feature type="domain" description="Glycoside hydrolase family 65 central catalytic" evidence="6">
    <location>
        <begin position="321"/>
        <end position="697"/>
    </location>
</feature>
<sequence>MIRDNFSKILREAMSEDSWLISEDQYDAKKNLQFESLFALSNGYMGIRGVQEEGNHPSLPYVYINGIFDKSETFMRELVTLPNWSELKFYVEKQLLSVERCEILEYRRALDLKTATLYKHVLLRDESGRESLIESVRFLSRENVHRMGMKVYFTPLNYDGILEIESSINGSILNFCDAPRFKVKHSVVTENSAKEDNIYLEVETRDDLLHIGTGASLHAYENGEEVLRNRRCSAFGEVALEFADCKVKEGKTVEILKYVSVFTEKDCERAAIRPSVFKELESFRDRGFTEEHRAHKKVYDTMWKRANVRIKGDFELDRAVRFNIFHLMSTASEYDDRVNVGAKLLSGEEYGGHAFWDTELFMLPFFSFVFPEKAKRLECYRYRLLDAARKNARKNGYQGAQYPWESADDGTEQCPDWTIEPDGSCYRCYVAKYEHHVTAAVMYGAYKYAETTGDTDFLYKEAAEIFVETARFWASRVLYNETLKLYEIREVTGPDEWHEPVNNNVYTNYLVKWCLRFVSSLITEMKDSREAEYRSLCEKLHFMEEEAETWKEISDKIYIPKKEGTKIFEQFEGYFDLYEVLIEKYDKNDWPIRPEILKTMSVTETQLIKQADVVMLMHLLGQEFDEETIRENYNYYEKRTLHGSSLSPSIYAIMGLKIGDSSKAYRYLRRAALLDLWNIQGNTREGIHAANTGGVWQTVVFGFAGLSLDENGELHLQPHMPKEWEELQFSIMHRGEATEITIKGDNSYTIRKREANEV</sequence>
<dbReference type="InterPro" id="IPR012341">
    <property type="entry name" value="6hp_glycosidase-like_sf"/>
</dbReference>
<dbReference type="HOGENOM" id="CLU_006285_2_1_9"/>
<comment type="similarity">
    <text evidence="1">Belongs to the glycosyl hydrolase 65 family.</text>
</comment>
<dbReference type="Pfam" id="PF03633">
    <property type="entry name" value="Glyco_hydro_65C"/>
    <property type="match status" value="1"/>
</dbReference>
<keyword evidence="2" id="KW-0328">Glycosyltransferase</keyword>
<dbReference type="Gene3D" id="1.50.10.10">
    <property type="match status" value="1"/>
</dbReference>
<dbReference type="Proteomes" id="UP000003527">
    <property type="component" value="Unassembled WGS sequence"/>
</dbReference>
<evidence type="ECO:0000256" key="4">
    <source>
        <dbReference type="PIRSR" id="PIRSR036289-50"/>
    </source>
</evidence>
<evidence type="ECO:0000259" key="8">
    <source>
        <dbReference type="Pfam" id="PF03636"/>
    </source>
</evidence>
<dbReference type="InterPro" id="IPR008928">
    <property type="entry name" value="6-hairpin_glycosidase_sf"/>
</dbReference>
<dbReference type="GO" id="GO:0016757">
    <property type="term" value="F:glycosyltransferase activity"/>
    <property type="evidence" value="ECO:0007669"/>
    <property type="project" value="UniProtKB-KW"/>
</dbReference>
<evidence type="ECO:0000259" key="7">
    <source>
        <dbReference type="Pfam" id="PF03633"/>
    </source>
</evidence>
<evidence type="ECO:0000313" key="10">
    <source>
        <dbReference type="Proteomes" id="UP000003527"/>
    </source>
</evidence>
<dbReference type="PANTHER" id="PTHR11051:SF8">
    <property type="entry name" value="PROTEIN-GLUCOSYLGALACTOSYLHYDROXYLYSINE GLUCOSIDASE"/>
    <property type="match status" value="1"/>
</dbReference>
<dbReference type="Pfam" id="PF03632">
    <property type="entry name" value="Glyco_hydro_65m"/>
    <property type="match status" value="1"/>
</dbReference>
<dbReference type="InterPro" id="IPR005194">
    <property type="entry name" value="Glyco_hydro_65_C"/>
</dbReference>
<evidence type="ECO:0000256" key="5">
    <source>
        <dbReference type="PIRSR" id="PIRSR036289-51"/>
    </source>
</evidence>
<dbReference type="PIRSF" id="PIRSF036289">
    <property type="entry name" value="Glycosyl_hydrolase_malt_phosph"/>
    <property type="match status" value="1"/>
</dbReference>
<dbReference type="InterPro" id="IPR017045">
    <property type="entry name" value="Malt_Pase/Glycosyl_Hdrlase"/>
</dbReference>
<keyword evidence="10" id="KW-1185">Reference proteome</keyword>
<dbReference type="GO" id="GO:0030246">
    <property type="term" value="F:carbohydrate binding"/>
    <property type="evidence" value="ECO:0007669"/>
    <property type="project" value="InterPro"/>
</dbReference>
<evidence type="ECO:0008006" key="11">
    <source>
        <dbReference type="Google" id="ProtNLM"/>
    </source>
</evidence>
<dbReference type="GO" id="GO:0004553">
    <property type="term" value="F:hydrolase activity, hydrolyzing O-glycosyl compounds"/>
    <property type="evidence" value="ECO:0007669"/>
    <property type="project" value="TreeGrafter"/>
</dbReference>
<dbReference type="InterPro" id="IPR037018">
    <property type="entry name" value="GH65_N"/>
</dbReference>
<protein>
    <recommendedName>
        <fullName evidence="11">Kojibiose phosphorylase</fullName>
    </recommendedName>
</protein>
<dbReference type="InterPro" id="IPR005195">
    <property type="entry name" value="Glyco_hydro_65_M"/>
</dbReference>
<dbReference type="SUPFAM" id="SSF74650">
    <property type="entry name" value="Galactose mutarotase-like"/>
    <property type="match status" value="1"/>
</dbReference>
<dbReference type="Pfam" id="PF03636">
    <property type="entry name" value="Glyco_hydro_65N"/>
    <property type="match status" value="1"/>
</dbReference>
<dbReference type="Gene3D" id="2.60.420.10">
    <property type="entry name" value="Maltose phosphorylase, domain 3"/>
    <property type="match status" value="1"/>
</dbReference>
<reference evidence="9 10" key="1">
    <citation type="submission" date="2011-08" db="EMBL/GenBank/DDBJ databases">
        <title>The Genome Sequence of Oribacterium sp. ACB7.</title>
        <authorList>
            <consortium name="The Broad Institute Genome Sequencing Platform"/>
            <person name="Earl A."/>
            <person name="Ward D."/>
            <person name="Feldgarden M."/>
            <person name="Gevers D."/>
            <person name="Sizova M."/>
            <person name="Hazen A."/>
            <person name="Epstein S."/>
            <person name="Young S.K."/>
            <person name="Zeng Q."/>
            <person name="Gargeya S."/>
            <person name="Fitzgerald M."/>
            <person name="Haas B."/>
            <person name="Abouelleil A."/>
            <person name="Alvarado L."/>
            <person name="Arachchi H.M."/>
            <person name="Berlin A."/>
            <person name="Brown A."/>
            <person name="Chapman S.B."/>
            <person name="Chen Z."/>
            <person name="Dunbar C."/>
            <person name="Freedman E."/>
            <person name="Gearin G."/>
            <person name="Gellesch M."/>
            <person name="Goldberg J."/>
            <person name="Griggs A."/>
            <person name="Gujja S."/>
            <person name="Heiman D."/>
            <person name="Howarth C."/>
            <person name="Larson L."/>
            <person name="Lui A."/>
            <person name="MacDonald P.J.P."/>
            <person name="Montmayeur A."/>
            <person name="Murphy C."/>
            <person name="Neiman D."/>
            <person name="Pearson M."/>
            <person name="Priest M."/>
            <person name="Roberts A."/>
            <person name="Saif S."/>
            <person name="Shea T."/>
            <person name="Shenoy N."/>
            <person name="Sisk P."/>
            <person name="Stolte C."/>
            <person name="Sykes S."/>
            <person name="Wortman J."/>
            <person name="Nusbaum C."/>
            <person name="Birren B."/>
        </authorList>
    </citation>
    <scope>NUCLEOTIDE SEQUENCE [LARGE SCALE GENOMIC DNA]</scope>
    <source>
        <strain evidence="9 10">ACB7</strain>
    </source>
</reference>
<dbReference type="Gene3D" id="2.70.98.40">
    <property type="entry name" value="Glycoside hydrolase, family 65, N-terminal domain"/>
    <property type="match status" value="1"/>
</dbReference>
<name>G9WR66_9FIRM</name>
<dbReference type="PATRIC" id="fig|796944.3.peg.80"/>
<gene>
    <name evidence="9" type="ORF">HMPREF9624_01582</name>
</gene>
<proteinExistence type="inferred from homology"/>
<evidence type="ECO:0000313" key="9">
    <source>
        <dbReference type="EMBL" id="EHL14402.1"/>
    </source>
</evidence>
<keyword evidence="3" id="KW-0808">Transferase</keyword>
<feature type="binding site" evidence="5">
    <location>
        <begin position="356"/>
        <end position="357"/>
    </location>
    <ligand>
        <name>substrate</name>
    </ligand>
</feature>
<dbReference type="PANTHER" id="PTHR11051">
    <property type="entry name" value="GLYCOSYL HYDROLASE-RELATED"/>
    <property type="match status" value="1"/>
</dbReference>
<organism evidence="9 10">
    <name type="scientific">Oribacterium asaccharolyticum ACB7</name>
    <dbReference type="NCBI Taxonomy" id="796944"/>
    <lineage>
        <taxon>Bacteria</taxon>
        <taxon>Bacillati</taxon>
        <taxon>Bacillota</taxon>
        <taxon>Clostridia</taxon>
        <taxon>Lachnospirales</taxon>
        <taxon>Lachnospiraceae</taxon>
        <taxon>Oribacterium</taxon>
    </lineage>
</organism>
<evidence type="ECO:0000259" key="6">
    <source>
        <dbReference type="Pfam" id="PF03632"/>
    </source>
</evidence>
<feature type="domain" description="Glycoside hydrolase family 65 N-terminal" evidence="8">
    <location>
        <begin position="23"/>
        <end position="264"/>
    </location>
</feature>
<accession>G9WR66</accession>
<dbReference type="GO" id="GO:0005975">
    <property type="term" value="P:carbohydrate metabolic process"/>
    <property type="evidence" value="ECO:0007669"/>
    <property type="project" value="InterPro"/>
</dbReference>